<dbReference type="PANTHER" id="PTHR39184:SF1">
    <property type="entry name" value="PBSX PHAGE TERMINASE LARGE SUBUNIT"/>
    <property type="match status" value="1"/>
</dbReference>
<dbReference type="Gene3D" id="3.40.50.300">
    <property type="entry name" value="P-loop containing nucleotide triphosphate hydrolases"/>
    <property type="match status" value="1"/>
</dbReference>
<feature type="region of interest" description="Disordered" evidence="1">
    <location>
        <begin position="381"/>
        <end position="404"/>
    </location>
</feature>
<evidence type="ECO:0000256" key="1">
    <source>
        <dbReference type="SAM" id="MobiDB-lite"/>
    </source>
</evidence>
<evidence type="ECO:0000259" key="3">
    <source>
        <dbReference type="Pfam" id="PF17288"/>
    </source>
</evidence>
<dbReference type="Gene3D" id="3.30.420.280">
    <property type="match status" value="1"/>
</dbReference>
<evidence type="ECO:0000313" key="5">
    <source>
        <dbReference type="Proteomes" id="UP000325576"/>
    </source>
</evidence>
<gene>
    <name evidence="4" type="ORF">BS297_01000</name>
</gene>
<evidence type="ECO:0000313" key="4">
    <source>
        <dbReference type="EMBL" id="KAB2587287.1"/>
    </source>
</evidence>
<dbReference type="InterPro" id="IPR035412">
    <property type="entry name" value="Terminase_L_N"/>
</dbReference>
<dbReference type="AlphaFoldDB" id="A0A5N5EAN0"/>
<feature type="domain" description="Phage terminase large subunit N-terminal" evidence="2">
    <location>
        <begin position="20"/>
        <end position="203"/>
    </location>
</feature>
<accession>A0A5N5EAN0</accession>
<dbReference type="Pfam" id="PF04466">
    <property type="entry name" value="Terminase_3"/>
    <property type="match status" value="1"/>
</dbReference>
<dbReference type="InterPro" id="IPR035413">
    <property type="entry name" value="Terminase_L_C"/>
</dbReference>
<sequence length="404" mass="45860">MAALLQQTTALTKISSLRRRLRIIQGGTSASKTFSIVAYLIHTAQSNAGLVISIVSESLPHLKKGAIRDFKTIMNMQRYWHDDAWSKTEFIYTFPNGTIIEFFSVDDSGKARGPRRDILFVNEANNVLWEIYRQLAGRTRRVVIVDFNPVGAFWAHTKLIPHRIHDFLQLTYKDNEALEPALVREIEENGRIDENYRQVYVLGNVGRNEGQIMTNWIHIERVPPEARLMRRGLDFGYSNHPSALVDIYEWNGGYIWDEIVYEKGLSNEKLATLILDQDEQVLVVADSAEPKSIDEISAYGVDIIGAVKGADSIRNGNQVIQSKQVYVTQRSTNIINEERNYLWKMDKNGEPLNVPRDMFNHMMDAGRYAMIDLIGNAAQPFPTSEQESETNTAPITSGLFGSSF</sequence>
<dbReference type="InterPro" id="IPR052380">
    <property type="entry name" value="Viral_DNA_packaging_terminase"/>
</dbReference>
<feature type="domain" description="Phage terminase large subunit C-terminal" evidence="3">
    <location>
        <begin position="234"/>
        <end position="370"/>
    </location>
</feature>
<dbReference type="PANTHER" id="PTHR39184">
    <property type="match status" value="1"/>
</dbReference>
<dbReference type="Proteomes" id="UP000325576">
    <property type="component" value="Unassembled WGS sequence"/>
</dbReference>
<dbReference type="Pfam" id="PF17288">
    <property type="entry name" value="Terminase_3C"/>
    <property type="match status" value="1"/>
</dbReference>
<protein>
    <recommendedName>
        <fullName evidence="6">Terminase</fullName>
    </recommendedName>
</protein>
<dbReference type="InterPro" id="IPR027417">
    <property type="entry name" value="P-loop_NTPase"/>
</dbReference>
<proteinExistence type="predicted"/>
<dbReference type="EMBL" id="MRBO01000021">
    <property type="protein sequence ID" value="KAB2587287.1"/>
    <property type="molecule type" value="Genomic_DNA"/>
</dbReference>
<reference evidence="4 5" key="1">
    <citation type="journal article" date="2017" name="Poromechanics V (2013)">
        <title>Genomic Characterization of the Arsenic-Tolerant Actinobacterium, &lt;i&gt;Rhodococcus erythropolis&lt;/i&gt; S43.</title>
        <authorList>
            <person name="Retamal-Morales G."/>
            <person name="Mehnert M."/>
            <person name="Schwabe R."/>
            <person name="Tischler D."/>
            <person name="Schloemann M."/>
            <person name="Levican G.J."/>
        </authorList>
    </citation>
    <scope>NUCLEOTIDE SEQUENCE [LARGE SCALE GENOMIC DNA]</scope>
    <source>
        <strain evidence="4 5">S43</strain>
    </source>
</reference>
<name>A0A5N5EAN0_RHOER</name>
<evidence type="ECO:0008006" key="6">
    <source>
        <dbReference type="Google" id="ProtNLM"/>
    </source>
</evidence>
<comment type="caution">
    <text evidence="4">The sequence shown here is derived from an EMBL/GenBank/DDBJ whole genome shotgun (WGS) entry which is preliminary data.</text>
</comment>
<organism evidence="4 5">
    <name type="scientific">Rhodococcus erythropolis</name>
    <name type="common">Arthrobacter picolinophilus</name>
    <dbReference type="NCBI Taxonomy" id="1833"/>
    <lineage>
        <taxon>Bacteria</taxon>
        <taxon>Bacillati</taxon>
        <taxon>Actinomycetota</taxon>
        <taxon>Actinomycetes</taxon>
        <taxon>Mycobacteriales</taxon>
        <taxon>Nocardiaceae</taxon>
        <taxon>Rhodococcus</taxon>
        <taxon>Rhodococcus erythropolis group</taxon>
    </lineage>
</organism>
<evidence type="ECO:0000259" key="2">
    <source>
        <dbReference type="Pfam" id="PF04466"/>
    </source>
</evidence>